<dbReference type="OrthoDB" id="10250730at2759"/>
<evidence type="ECO:0000313" key="7">
    <source>
        <dbReference type="Proteomes" id="UP000027920"/>
    </source>
</evidence>
<sequence>MDSTGLAVPHGDIAVSVKVIDVASIAGVSCKNLFTPHIDGINTFRPSPALSFLLEHPSGKKYLFDLGVPADLDTLGQEIAKRLKNVSYQIEAKDPASVLAANGIPPESISGVMWSHCHWDHKGDMKTLPASTELILGPGSTDHFIKGSGNSGLGGINPRDIEGRPVREIDFKNNANCRIGRFPAVDFFEDGSLYLLDTPGHEVGHICALVRTTLHPPTFVLLGGDTAHHGAEFRPSRYAPLPPEILPHPITGSEEKGMSCTKWFDETNVKRGRKPREALYISTLIHNDDDFHATIDMLQEADAAENVLVLIAHDSSVRWAKNMPFFPESLNDWQERGLGRSLHWSFVGDISQALEASGSVGCCA</sequence>
<comment type="caution">
    <text evidence="6">The sequence shown here is derived from an EMBL/GenBank/DDBJ whole genome shotgun (WGS) entry which is preliminary data.</text>
</comment>
<dbReference type="InterPro" id="IPR001279">
    <property type="entry name" value="Metallo-B-lactamas"/>
</dbReference>
<evidence type="ECO:0000256" key="3">
    <source>
        <dbReference type="ARBA" id="ARBA00022801"/>
    </source>
</evidence>
<dbReference type="GO" id="GO:0016787">
    <property type="term" value="F:hydrolase activity"/>
    <property type="evidence" value="ECO:0007669"/>
    <property type="project" value="UniProtKB-KW"/>
</dbReference>
<dbReference type="PANTHER" id="PTHR42978">
    <property type="entry name" value="QUORUM-QUENCHING LACTONASE YTNP-RELATED-RELATED"/>
    <property type="match status" value="1"/>
</dbReference>
<evidence type="ECO:0000256" key="4">
    <source>
        <dbReference type="ARBA" id="ARBA00022833"/>
    </source>
</evidence>
<dbReference type="Proteomes" id="UP000027920">
    <property type="component" value="Unassembled WGS sequence"/>
</dbReference>
<dbReference type="GO" id="GO:0046872">
    <property type="term" value="F:metal ion binding"/>
    <property type="evidence" value="ECO:0007669"/>
    <property type="project" value="UniProtKB-KW"/>
</dbReference>
<protein>
    <recommendedName>
        <fullName evidence="5">Metallo-beta-lactamase domain-containing protein</fullName>
    </recommendedName>
</protein>
<evidence type="ECO:0000256" key="1">
    <source>
        <dbReference type="ARBA" id="ARBA00007749"/>
    </source>
</evidence>
<keyword evidence="2" id="KW-0479">Metal-binding</keyword>
<evidence type="ECO:0000313" key="6">
    <source>
        <dbReference type="EMBL" id="KEF58597.1"/>
    </source>
</evidence>
<gene>
    <name evidence="6" type="ORF">A1O9_06523</name>
</gene>
<dbReference type="AlphaFoldDB" id="A0A072PFQ5"/>
<evidence type="ECO:0000256" key="2">
    <source>
        <dbReference type="ARBA" id="ARBA00022723"/>
    </source>
</evidence>
<dbReference type="EMBL" id="AMGV01000004">
    <property type="protein sequence ID" value="KEF58597.1"/>
    <property type="molecule type" value="Genomic_DNA"/>
</dbReference>
<dbReference type="Gene3D" id="3.60.15.10">
    <property type="entry name" value="Ribonuclease Z/Hydroxyacylglutathione hydrolase-like"/>
    <property type="match status" value="1"/>
</dbReference>
<keyword evidence="3" id="KW-0378">Hydrolase</keyword>
<comment type="similarity">
    <text evidence="1">Belongs to the metallo-beta-lactamase superfamily.</text>
</comment>
<dbReference type="InterPro" id="IPR036866">
    <property type="entry name" value="RibonucZ/Hydroxyglut_hydro"/>
</dbReference>
<organism evidence="6 7">
    <name type="scientific">Exophiala aquamarina CBS 119918</name>
    <dbReference type="NCBI Taxonomy" id="1182545"/>
    <lineage>
        <taxon>Eukaryota</taxon>
        <taxon>Fungi</taxon>
        <taxon>Dikarya</taxon>
        <taxon>Ascomycota</taxon>
        <taxon>Pezizomycotina</taxon>
        <taxon>Eurotiomycetes</taxon>
        <taxon>Chaetothyriomycetidae</taxon>
        <taxon>Chaetothyriales</taxon>
        <taxon>Herpotrichiellaceae</taxon>
        <taxon>Exophiala</taxon>
    </lineage>
</organism>
<dbReference type="SMART" id="SM00849">
    <property type="entry name" value="Lactamase_B"/>
    <property type="match status" value="1"/>
</dbReference>
<dbReference type="CDD" id="cd07730">
    <property type="entry name" value="metallo-hydrolase-like_MBL-fold"/>
    <property type="match status" value="1"/>
</dbReference>
<dbReference type="VEuPathDB" id="FungiDB:A1O9_06523"/>
<dbReference type="SUPFAM" id="SSF56281">
    <property type="entry name" value="Metallo-hydrolase/oxidoreductase"/>
    <property type="match status" value="1"/>
</dbReference>
<dbReference type="PANTHER" id="PTHR42978:SF5">
    <property type="entry name" value="METALLO-BETA-LACTAMASE DOMAIN-CONTAINING PROTEIN"/>
    <property type="match status" value="1"/>
</dbReference>
<keyword evidence="4" id="KW-0862">Zinc</keyword>
<accession>A0A072PFQ5</accession>
<keyword evidence="7" id="KW-1185">Reference proteome</keyword>
<dbReference type="STRING" id="1182545.A0A072PFQ5"/>
<dbReference type="HOGENOM" id="CLU_030571_1_0_1"/>
<dbReference type="RefSeq" id="XP_013261187.1">
    <property type="nucleotide sequence ID" value="XM_013405733.1"/>
</dbReference>
<dbReference type="InterPro" id="IPR051013">
    <property type="entry name" value="MBL_superfamily_lactonases"/>
</dbReference>
<dbReference type="Pfam" id="PF00753">
    <property type="entry name" value="Lactamase_B"/>
    <property type="match status" value="1"/>
</dbReference>
<proteinExistence type="inferred from homology"/>
<evidence type="ECO:0000259" key="5">
    <source>
        <dbReference type="SMART" id="SM00849"/>
    </source>
</evidence>
<reference evidence="6 7" key="1">
    <citation type="submission" date="2013-03" db="EMBL/GenBank/DDBJ databases">
        <title>The Genome Sequence of Exophiala aquamarina CBS 119918.</title>
        <authorList>
            <consortium name="The Broad Institute Genomics Platform"/>
            <person name="Cuomo C."/>
            <person name="de Hoog S."/>
            <person name="Gorbushina A."/>
            <person name="Walker B."/>
            <person name="Young S.K."/>
            <person name="Zeng Q."/>
            <person name="Gargeya S."/>
            <person name="Fitzgerald M."/>
            <person name="Haas B."/>
            <person name="Abouelleil A."/>
            <person name="Allen A.W."/>
            <person name="Alvarado L."/>
            <person name="Arachchi H.M."/>
            <person name="Berlin A.M."/>
            <person name="Chapman S.B."/>
            <person name="Gainer-Dewar J."/>
            <person name="Goldberg J."/>
            <person name="Griggs A."/>
            <person name="Gujja S."/>
            <person name="Hansen M."/>
            <person name="Howarth C."/>
            <person name="Imamovic A."/>
            <person name="Ireland A."/>
            <person name="Larimer J."/>
            <person name="McCowan C."/>
            <person name="Murphy C."/>
            <person name="Pearson M."/>
            <person name="Poon T.W."/>
            <person name="Priest M."/>
            <person name="Roberts A."/>
            <person name="Saif S."/>
            <person name="Shea T."/>
            <person name="Sisk P."/>
            <person name="Sykes S."/>
            <person name="Wortman J."/>
            <person name="Nusbaum C."/>
            <person name="Birren B."/>
        </authorList>
    </citation>
    <scope>NUCLEOTIDE SEQUENCE [LARGE SCALE GENOMIC DNA]</scope>
    <source>
        <strain evidence="6 7">CBS 119918</strain>
    </source>
</reference>
<name>A0A072PFQ5_9EURO</name>
<feature type="domain" description="Metallo-beta-lactamase" evidence="5">
    <location>
        <begin position="48"/>
        <end position="284"/>
    </location>
</feature>
<dbReference type="GeneID" id="25281440"/>